<dbReference type="AlphaFoldDB" id="A0A428MVT7"/>
<evidence type="ECO:0000259" key="8">
    <source>
        <dbReference type="PROSITE" id="PS50928"/>
    </source>
</evidence>
<feature type="transmembrane region" description="Helical" evidence="7">
    <location>
        <begin position="228"/>
        <end position="250"/>
    </location>
</feature>
<protein>
    <submittedName>
        <fullName evidence="9">Phosphonate ABC transporter, permease protein PhnE</fullName>
    </submittedName>
</protein>
<dbReference type="PANTHER" id="PTHR30043:SF1">
    <property type="entry name" value="ABC TRANSPORT SYSTEM PERMEASE PROTEIN P69"/>
    <property type="match status" value="1"/>
</dbReference>
<feature type="transmembrane region" description="Helical" evidence="7">
    <location>
        <begin position="74"/>
        <end position="98"/>
    </location>
</feature>
<evidence type="ECO:0000313" key="9">
    <source>
        <dbReference type="EMBL" id="RSL30260.1"/>
    </source>
</evidence>
<keyword evidence="4 7" id="KW-0812">Transmembrane</keyword>
<dbReference type="OrthoDB" id="8557224at2"/>
<feature type="domain" description="ABC transmembrane type-1" evidence="8">
    <location>
        <begin position="68"/>
        <end position="251"/>
    </location>
</feature>
<comment type="similarity">
    <text evidence="7">Belongs to the binding-protein-dependent transport system permease family.</text>
</comment>
<feature type="transmembrane region" description="Helical" evidence="7">
    <location>
        <begin position="204"/>
        <end position="222"/>
    </location>
</feature>
<evidence type="ECO:0000256" key="7">
    <source>
        <dbReference type="RuleBase" id="RU363032"/>
    </source>
</evidence>
<dbReference type="SUPFAM" id="SSF161098">
    <property type="entry name" value="MetI-like"/>
    <property type="match status" value="1"/>
</dbReference>
<dbReference type="GO" id="GO:0015416">
    <property type="term" value="F:ABC-type phosphonate transporter activity"/>
    <property type="evidence" value="ECO:0007669"/>
    <property type="project" value="InterPro"/>
</dbReference>
<dbReference type="InterPro" id="IPR000515">
    <property type="entry name" value="MetI-like"/>
</dbReference>
<keyword evidence="2 7" id="KW-0813">Transport</keyword>
<dbReference type="InterPro" id="IPR035906">
    <property type="entry name" value="MetI-like_sf"/>
</dbReference>
<comment type="subcellular location">
    <subcellularLocation>
        <location evidence="1 7">Cell membrane</location>
        <topology evidence="1 7">Multi-pass membrane protein</topology>
    </subcellularLocation>
</comment>
<dbReference type="GO" id="GO:0005886">
    <property type="term" value="C:plasma membrane"/>
    <property type="evidence" value="ECO:0007669"/>
    <property type="project" value="UniProtKB-SubCell"/>
</dbReference>
<dbReference type="Gene3D" id="1.10.3720.10">
    <property type="entry name" value="MetI-like"/>
    <property type="match status" value="1"/>
</dbReference>
<accession>A0A428MVT7</accession>
<sequence>MNLDEWKKQKRRTTFFLFITLFLFLVISLAQLGVAPGKLLDSGERIQSMLNSMVPPDVHEPAGVLEAAIESLQIAIMGTFWGVILSLILAVFGAKNLAPHWTISYIVKGFAVLVRAVPALIWALLFIAAVGLGAVPGILALAVNSTGMLIKVYAEAIEEVEKGYIEAITATGASKFQLVMQGILPLITPIFITWSIFRFDINIRYASVLGVVGAGGIGWELVRASQTMAYNEMLGITIVIFAIVLFAEWVTRFCKMDRKKQCTCFSVQFQLRAGIRYVLFFQDLLDLHQVRSG</sequence>
<evidence type="ECO:0000256" key="3">
    <source>
        <dbReference type="ARBA" id="ARBA00022475"/>
    </source>
</evidence>
<evidence type="ECO:0000256" key="4">
    <source>
        <dbReference type="ARBA" id="ARBA00022692"/>
    </source>
</evidence>
<name>A0A428MVT7_9BACI</name>
<keyword evidence="6 7" id="KW-0472">Membrane</keyword>
<keyword evidence="5 7" id="KW-1133">Transmembrane helix</keyword>
<dbReference type="EMBL" id="RBVX01000040">
    <property type="protein sequence ID" value="RSL30260.1"/>
    <property type="molecule type" value="Genomic_DNA"/>
</dbReference>
<organism evidence="9 10">
    <name type="scientific">Salibacterium salarium</name>
    <dbReference type="NCBI Taxonomy" id="284579"/>
    <lineage>
        <taxon>Bacteria</taxon>
        <taxon>Bacillati</taxon>
        <taxon>Bacillota</taxon>
        <taxon>Bacilli</taxon>
        <taxon>Bacillales</taxon>
        <taxon>Bacillaceae</taxon>
    </lineage>
</organism>
<dbReference type="PANTHER" id="PTHR30043">
    <property type="entry name" value="PHOSPHONATES TRANSPORT SYSTEM PERMEASE PROTEIN"/>
    <property type="match status" value="1"/>
</dbReference>
<evidence type="ECO:0000313" key="10">
    <source>
        <dbReference type="Proteomes" id="UP000275076"/>
    </source>
</evidence>
<reference evidence="9 10" key="1">
    <citation type="submission" date="2018-10" db="EMBL/GenBank/DDBJ databases">
        <title>Draft genome sequence of Bacillus salarius IM0101, isolated from a hypersaline soil in Inner Mongolia, China.</title>
        <authorList>
            <person name="Yamprayoonswat W."/>
            <person name="Boonvisut S."/>
            <person name="Jumpathong W."/>
            <person name="Sittihan S."/>
            <person name="Ruangsuj P."/>
            <person name="Wanthongcharoen S."/>
            <person name="Thongpramul N."/>
            <person name="Pimmason S."/>
            <person name="Yu B."/>
            <person name="Yasawong M."/>
        </authorList>
    </citation>
    <scope>NUCLEOTIDE SEQUENCE [LARGE SCALE GENOMIC DNA]</scope>
    <source>
        <strain evidence="9 10">IM0101</strain>
    </source>
</reference>
<keyword evidence="10" id="KW-1185">Reference proteome</keyword>
<evidence type="ECO:0000256" key="5">
    <source>
        <dbReference type="ARBA" id="ARBA00022989"/>
    </source>
</evidence>
<dbReference type="Pfam" id="PF00528">
    <property type="entry name" value="BPD_transp_1"/>
    <property type="match status" value="1"/>
</dbReference>
<comment type="caution">
    <text evidence="9">The sequence shown here is derived from an EMBL/GenBank/DDBJ whole genome shotgun (WGS) entry which is preliminary data.</text>
</comment>
<dbReference type="PROSITE" id="PS50928">
    <property type="entry name" value="ABC_TM1"/>
    <property type="match status" value="1"/>
</dbReference>
<gene>
    <name evidence="9" type="primary">phnE</name>
    <name evidence="9" type="ORF">D7Z54_27035</name>
</gene>
<feature type="transmembrane region" description="Helical" evidence="7">
    <location>
        <begin position="178"/>
        <end position="197"/>
    </location>
</feature>
<evidence type="ECO:0000256" key="1">
    <source>
        <dbReference type="ARBA" id="ARBA00004651"/>
    </source>
</evidence>
<proteinExistence type="inferred from homology"/>
<dbReference type="CDD" id="cd06261">
    <property type="entry name" value="TM_PBP2"/>
    <property type="match status" value="1"/>
</dbReference>
<feature type="transmembrane region" description="Helical" evidence="7">
    <location>
        <begin position="15"/>
        <end position="34"/>
    </location>
</feature>
<keyword evidence="3" id="KW-1003">Cell membrane</keyword>
<evidence type="ECO:0000256" key="6">
    <source>
        <dbReference type="ARBA" id="ARBA00023136"/>
    </source>
</evidence>
<dbReference type="Proteomes" id="UP000275076">
    <property type="component" value="Unassembled WGS sequence"/>
</dbReference>
<feature type="transmembrane region" description="Helical" evidence="7">
    <location>
        <begin position="119"/>
        <end position="143"/>
    </location>
</feature>
<evidence type="ECO:0000256" key="2">
    <source>
        <dbReference type="ARBA" id="ARBA00022448"/>
    </source>
</evidence>
<dbReference type="RefSeq" id="WP_125560992.1">
    <property type="nucleotide sequence ID" value="NZ_RBVX01000040.1"/>
</dbReference>
<dbReference type="NCBIfam" id="TIGR01097">
    <property type="entry name" value="PhnE"/>
    <property type="match status" value="1"/>
</dbReference>
<dbReference type="InterPro" id="IPR005769">
    <property type="entry name" value="PhnE/PtxC"/>
</dbReference>